<keyword evidence="2" id="KW-0547">Nucleotide-binding</keyword>
<dbReference type="GO" id="GO:0005524">
    <property type="term" value="F:ATP binding"/>
    <property type="evidence" value="ECO:0007669"/>
    <property type="project" value="UniProtKB-KW"/>
</dbReference>
<dbReference type="AlphaFoldDB" id="A0A0F9PHA2"/>
<sequence>MSILGLFQTNGIYLERFSKNQIFDILKFRAERGLRKNVITDKIIEEIAEIAFTVGDIRYGINLLWKSAKISESKELSYISSECIKEADGKIINSKIQEY</sequence>
<feature type="domain" description="Cdc6 AAA+ ATPase-type lid" evidence="4">
    <location>
        <begin position="24"/>
        <end position="88"/>
    </location>
</feature>
<protein>
    <recommendedName>
        <fullName evidence="4">Cdc6 AAA+ ATPase-type lid domain-containing protein</fullName>
    </recommendedName>
</protein>
<organism evidence="5">
    <name type="scientific">marine sediment metagenome</name>
    <dbReference type="NCBI Taxonomy" id="412755"/>
    <lineage>
        <taxon>unclassified sequences</taxon>
        <taxon>metagenomes</taxon>
        <taxon>ecological metagenomes</taxon>
    </lineage>
</organism>
<gene>
    <name evidence="5" type="ORF">LCGC14_1138140</name>
</gene>
<keyword evidence="3" id="KW-0067">ATP-binding</keyword>
<dbReference type="InterPro" id="IPR055237">
    <property type="entry name" value="Cdc6_lid"/>
</dbReference>
<dbReference type="GO" id="GO:0006260">
    <property type="term" value="P:DNA replication"/>
    <property type="evidence" value="ECO:0007669"/>
    <property type="project" value="UniProtKB-KW"/>
</dbReference>
<proteinExistence type="predicted"/>
<evidence type="ECO:0000313" key="5">
    <source>
        <dbReference type="EMBL" id="KKN00401.1"/>
    </source>
</evidence>
<evidence type="ECO:0000256" key="3">
    <source>
        <dbReference type="ARBA" id="ARBA00022840"/>
    </source>
</evidence>
<evidence type="ECO:0000256" key="2">
    <source>
        <dbReference type="ARBA" id="ARBA00022741"/>
    </source>
</evidence>
<reference evidence="5" key="1">
    <citation type="journal article" date="2015" name="Nature">
        <title>Complex archaea that bridge the gap between prokaryotes and eukaryotes.</title>
        <authorList>
            <person name="Spang A."/>
            <person name="Saw J.H."/>
            <person name="Jorgensen S.L."/>
            <person name="Zaremba-Niedzwiedzka K."/>
            <person name="Martijn J."/>
            <person name="Lind A.E."/>
            <person name="van Eijk R."/>
            <person name="Schleper C."/>
            <person name="Guy L."/>
            <person name="Ettema T.J."/>
        </authorList>
    </citation>
    <scope>NUCLEOTIDE SEQUENCE</scope>
</reference>
<comment type="caution">
    <text evidence="5">The sequence shown here is derived from an EMBL/GenBank/DDBJ whole genome shotgun (WGS) entry which is preliminary data.</text>
</comment>
<keyword evidence="1" id="KW-0235">DNA replication</keyword>
<dbReference type="InterPro" id="IPR027417">
    <property type="entry name" value="P-loop_NTPase"/>
</dbReference>
<dbReference type="EMBL" id="LAZR01005380">
    <property type="protein sequence ID" value="KKN00401.1"/>
    <property type="molecule type" value="Genomic_DNA"/>
</dbReference>
<evidence type="ECO:0000256" key="1">
    <source>
        <dbReference type="ARBA" id="ARBA00022705"/>
    </source>
</evidence>
<name>A0A0F9PHA2_9ZZZZ</name>
<accession>A0A0F9PHA2</accession>
<dbReference type="Pfam" id="PF22703">
    <property type="entry name" value="Cdc6_lid"/>
    <property type="match status" value="1"/>
</dbReference>
<dbReference type="SUPFAM" id="SSF52540">
    <property type="entry name" value="P-loop containing nucleoside triphosphate hydrolases"/>
    <property type="match status" value="1"/>
</dbReference>
<evidence type="ECO:0000259" key="4">
    <source>
        <dbReference type="Pfam" id="PF22703"/>
    </source>
</evidence>
<dbReference type="Gene3D" id="1.10.8.60">
    <property type="match status" value="1"/>
</dbReference>